<reference evidence="7" key="1">
    <citation type="submission" date="2019-09" db="EMBL/GenBank/DDBJ databases">
        <title>Draft genome information of white flower Hibiscus syriacus.</title>
        <authorList>
            <person name="Kim Y.-M."/>
        </authorList>
    </citation>
    <scope>NUCLEOTIDE SEQUENCE [LARGE SCALE GENOMIC DNA]</scope>
    <source>
        <strain evidence="7">YM2019G1</strain>
    </source>
</reference>
<sequence length="373" mass="41344">MKKRISARLRTFLRSSHASSAFIPNSIDVREEYANALRTESYNEFWTRVLALSHLDFSTSISPIDSTTAARLPSYRLFAEHLLDPDQASVTRILTLTQTQPKTRTLLSDYFSQTADASLVCGLLLKDIDSTRVRYRSFRASFQTLEIAPFSDGNQLSGILTRLIEFTNSPNPFKSTSPSSSKVPLIQAGCCELLKRLESSRDKARSKLQIVTGLEHGSGIFLVALTASLTIIVASHALALLVAAPGLIAVSLELASARRLGRESAQLDAAAKGTYILNRDLDTISRLVARLNDELEDICAMVKLWLAGREDRLQPGGEVARQLKKNDANFTQQLDELEEHLYLCFMTINRARNLVVREILNPGPLSIRKSAPI</sequence>
<evidence type="ECO:0000256" key="1">
    <source>
        <dbReference type="ARBA" id="ARBA00004370"/>
    </source>
</evidence>
<evidence type="ECO:0000256" key="3">
    <source>
        <dbReference type="ARBA" id="ARBA00022692"/>
    </source>
</evidence>
<evidence type="ECO:0000256" key="6">
    <source>
        <dbReference type="SAM" id="Phobius"/>
    </source>
</evidence>
<proteinExistence type="inferred from homology"/>
<accession>A0A6A2WUA3</accession>
<dbReference type="AlphaFoldDB" id="A0A6A2WUA3"/>
<evidence type="ECO:0000256" key="4">
    <source>
        <dbReference type="ARBA" id="ARBA00022989"/>
    </source>
</evidence>
<gene>
    <name evidence="7" type="ORF">F3Y22_tig00116971pilonHSYRG00795</name>
</gene>
<evidence type="ECO:0000313" key="8">
    <source>
        <dbReference type="Proteomes" id="UP000436088"/>
    </source>
</evidence>
<keyword evidence="3 6" id="KW-0812">Transmembrane</keyword>
<dbReference type="GO" id="GO:0016740">
    <property type="term" value="F:transferase activity"/>
    <property type="evidence" value="ECO:0007669"/>
    <property type="project" value="UniProtKB-KW"/>
</dbReference>
<dbReference type="EMBL" id="VEPZ02001744">
    <property type="protein sequence ID" value="KAE8658560.1"/>
    <property type="molecule type" value="Genomic_DNA"/>
</dbReference>
<organism evidence="7 8">
    <name type="scientific">Hibiscus syriacus</name>
    <name type="common">Rose of Sharon</name>
    <dbReference type="NCBI Taxonomy" id="106335"/>
    <lineage>
        <taxon>Eukaryota</taxon>
        <taxon>Viridiplantae</taxon>
        <taxon>Streptophyta</taxon>
        <taxon>Embryophyta</taxon>
        <taxon>Tracheophyta</taxon>
        <taxon>Spermatophyta</taxon>
        <taxon>Magnoliopsida</taxon>
        <taxon>eudicotyledons</taxon>
        <taxon>Gunneridae</taxon>
        <taxon>Pentapetalae</taxon>
        <taxon>rosids</taxon>
        <taxon>malvids</taxon>
        <taxon>Malvales</taxon>
        <taxon>Malvaceae</taxon>
        <taxon>Malvoideae</taxon>
        <taxon>Hibiscus</taxon>
    </lineage>
</organism>
<name>A0A6A2WUA3_HIBSY</name>
<comment type="subcellular location">
    <subcellularLocation>
        <location evidence="1">Membrane</location>
    </subcellularLocation>
</comment>
<dbReference type="GO" id="GO:0016020">
    <property type="term" value="C:membrane"/>
    <property type="evidence" value="ECO:0007669"/>
    <property type="project" value="UniProtKB-SubCell"/>
</dbReference>
<keyword evidence="4 6" id="KW-1133">Transmembrane helix</keyword>
<feature type="transmembrane region" description="Helical" evidence="6">
    <location>
        <begin position="210"/>
        <end position="232"/>
    </location>
</feature>
<comment type="caution">
    <text evidence="7">The sequence shown here is derived from an EMBL/GenBank/DDBJ whole genome shotgun (WGS) entry which is preliminary data.</text>
</comment>
<keyword evidence="5 6" id="KW-0472">Membrane</keyword>
<evidence type="ECO:0000256" key="5">
    <source>
        <dbReference type="ARBA" id="ARBA00023136"/>
    </source>
</evidence>
<protein>
    <submittedName>
        <fullName evidence="7">Homogentisate phytyltransferase 1</fullName>
    </submittedName>
</protein>
<dbReference type="Pfam" id="PF05055">
    <property type="entry name" value="DUF677"/>
    <property type="match status" value="1"/>
</dbReference>
<dbReference type="PANTHER" id="PTHR31113">
    <property type="entry name" value="UPF0496 PROTEIN 3-RELATED"/>
    <property type="match status" value="1"/>
</dbReference>
<evidence type="ECO:0000256" key="2">
    <source>
        <dbReference type="ARBA" id="ARBA00009074"/>
    </source>
</evidence>
<dbReference type="PANTHER" id="PTHR31113:SF6">
    <property type="entry name" value="UPF0496 PROTEIN 3"/>
    <property type="match status" value="1"/>
</dbReference>
<keyword evidence="8" id="KW-1185">Reference proteome</keyword>
<dbReference type="InterPro" id="IPR007749">
    <property type="entry name" value="DUF677"/>
</dbReference>
<dbReference type="Proteomes" id="UP000436088">
    <property type="component" value="Unassembled WGS sequence"/>
</dbReference>
<comment type="similarity">
    <text evidence="2">Belongs to the UPF0496 family.</text>
</comment>
<evidence type="ECO:0000313" key="7">
    <source>
        <dbReference type="EMBL" id="KAE8658560.1"/>
    </source>
</evidence>